<reference evidence="3 4" key="1">
    <citation type="submission" date="2020-08" db="EMBL/GenBank/DDBJ databases">
        <authorList>
            <person name="Newling K."/>
            <person name="Davey J."/>
            <person name="Forrester S."/>
        </authorList>
    </citation>
    <scope>NUCLEOTIDE SEQUENCE [LARGE SCALE GENOMIC DNA]</scope>
    <source>
        <strain evidence="4">Crithidia deanei Carvalho (ATCC PRA-265)</strain>
    </source>
</reference>
<evidence type="ECO:0000256" key="2">
    <source>
        <dbReference type="SAM" id="MobiDB-lite"/>
    </source>
</evidence>
<organism evidence="3 4">
    <name type="scientific">Angomonas deanei</name>
    <dbReference type="NCBI Taxonomy" id="59799"/>
    <lineage>
        <taxon>Eukaryota</taxon>
        <taxon>Discoba</taxon>
        <taxon>Euglenozoa</taxon>
        <taxon>Kinetoplastea</taxon>
        <taxon>Metakinetoplastina</taxon>
        <taxon>Trypanosomatida</taxon>
        <taxon>Trypanosomatidae</taxon>
        <taxon>Strigomonadinae</taxon>
        <taxon>Angomonas</taxon>
    </lineage>
</organism>
<gene>
    <name evidence="3" type="ORF">ADEAN_000365700</name>
</gene>
<dbReference type="AlphaFoldDB" id="A0A7G2C8T3"/>
<accession>A0A7G2C8T3</accession>
<keyword evidence="1" id="KW-0175">Coiled coil</keyword>
<feature type="region of interest" description="Disordered" evidence="2">
    <location>
        <begin position="110"/>
        <end position="266"/>
    </location>
</feature>
<evidence type="ECO:0000256" key="1">
    <source>
        <dbReference type="SAM" id="Coils"/>
    </source>
</evidence>
<feature type="compositionally biased region" description="Polar residues" evidence="2">
    <location>
        <begin position="227"/>
        <end position="237"/>
    </location>
</feature>
<dbReference type="Proteomes" id="UP000515908">
    <property type="component" value="Chromosome 06"/>
</dbReference>
<proteinExistence type="predicted"/>
<dbReference type="VEuPathDB" id="TriTrypDB:ADEAN_000365700"/>
<sequence>MPILQDLTAELGDQASEGNVDYEKLAERLRDVQKTVSRASVDVDATVQGVLREERNLKDRIQAQLVILRQLQQLEQGEGGSLEHVDIALVEACDEILKCIESSKAPSVIRPAADAKTRRDTSEIAGKSDTPLRHRSPMVRVPSGKFDSLPNSSSRKSGRDEYTARPMQPYYSPYVEETNDEEAEPSLTRPLPTPRASATYHDPTVAKNVVPQLKFGSPRPAHEILANSRNSTPNSGRPGSRARLHRKDSNSDRYFQAAKDNIANEK</sequence>
<evidence type="ECO:0000313" key="3">
    <source>
        <dbReference type="EMBL" id="CAD2216196.1"/>
    </source>
</evidence>
<feature type="coiled-coil region" evidence="1">
    <location>
        <begin position="22"/>
        <end position="71"/>
    </location>
</feature>
<keyword evidence="4" id="KW-1185">Reference proteome</keyword>
<evidence type="ECO:0000313" key="4">
    <source>
        <dbReference type="Proteomes" id="UP000515908"/>
    </source>
</evidence>
<feature type="compositionally biased region" description="Basic and acidic residues" evidence="2">
    <location>
        <begin position="113"/>
        <end position="122"/>
    </location>
</feature>
<protein>
    <submittedName>
        <fullName evidence="3">Uncharacterized protein</fullName>
    </submittedName>
</protein>
<name>A0A7G2C8T3_9TRYP</name>
<dbReference type="EMBL" id="LR877150">
    <property type="protein sequence ID" value="CAD2216196.1"/>
    <property type="molecule type" value="Genomic_DNA"/>
</dbReference>